<dbReference type="Proteomes" id="UP000053989">
    <property type="component" value="Unassembled WGS sequence"/>
</dbReference>
<evidence type="ECO:0000313" key="1">
    <source>
        <dbReference type="EMBL" id="KIM69052.1"/>
    </source>
</evidence>
<organism evidence="1 2">
    <name type="scientific">Scleroderma citrinum Foug A</name>
    <dbReference type="NCBI Taxonomy" id="1036808"/>
    <lineage>
        <taxon>Eukaryota</taxon>
        <taxon>Fungi</taxon>
        <taxon>Dikarya</taxon>
        <taxon>Basidiomycota</taxon>
        <taxon>Agaricomycotina</taxon>
        <taxon>Agaricomycetes</taxon>
        <taxon>Agaricomycetidae</taxon>
        <taxon>Boletales</taxon>
        <taxon>Sclerodermatineae</taxon>
        <taxon>Sclerodermataceae</taxon>
        <taxon>Scleroderma</taxon>
    </lineage>
</organism>
<dbReference type="AlphaFoldDB" id="A0A0C3AVR6"/>
<name>A0A0C3AVR6_9AGAM</name>
<proteinExistence type="predicted"/>
<keyword evidence="2" id="KW-1185">Reference proteome</keyword>
<dbReference type="HOGENOM" id="CLU_2374038_0_0_1"/>
<reference evidence="1 2" key="1">
    <citation type="submission" date="2014-04" db="EMBL/GenBank/DDBJ databases">
        <authorList>
            <consortium name="DOE Joint Genome Institute"/>
            <person name="Kuo A."/>
            <person name="Kohler A."/>
            <person name="Nagy L.G."/>
            <person name="Floudas D."/>
            <person name="Copeland A."/>
            <person name="Barry K.W."/>
            <person name="Cichocki N."/>
            <person name="Veneault-Fourrey C."/>
            <person name="LaButti K."/>
            <person name="Lindquist E.A."/>
            <person name="Lipzen A."/>
            <person name="Lundell T."/>
            <person name="Morin E."/>
            <person name="Murat C."/>
            <person name="Sun H."/>
            <person name="Tunlid A."/>
            <person name="Henrissat B."/>
            <person name="Grigoriev I.V."/>
            <person name="Hibbett D.S."/>
            <person name="Martin F."/>
            <person name="Nordberg H.P."/>
            <person name="Cantor M.N."/>
            <person name="Hua S.X."/>
        </authorList>
    </citation>
    <scope>NUCLEOTIDE SEQUENCE [LARGE SCALE GENOMIC DNA]</scope>
    <source>
        <strain evidence="1 2">Foug A</strain>
    </source>
</reference>
<reference evidence="2" key="2">
    <citation type="submission" date="2015-01" db="EMBL/GenBank/DDBJ databases">
        <title>Evolutionary Origins and Diversification of the Mycorrhizal Mutualists.</title>
        <authorList>
            <consortium name="DOE Joint Genome Institute"/>
            <consortium name="Mycorrhizal Genomics Consortium"/>
            <person name="Kohler A."/>
            <person name="Kuo A."/>
            <person name="Nagy L.G."/>
            <person name="Floudas D."/>
            <person name="Copeland A."/>
            <person name="Barry K.W."/>
            <person name="Cichocki N."/>
            <person name="Veneault-Fourrey C."/>
            <person name="LaButti K."/>
            <person name="Lindquist E.A."/>
            <person name="Lipzen A."/>
            <person name="Lundell T."/>
            <person name="Morin E."/>
            <person name="Murat C."/>
            <person name="Riley R."/>
            <person name="Ohm R."/>
            <person name="Sun H."/>
            <person name="Tunlid A."/>
            <person name="Henrissat B."/>
            <person name="Grigoriev I.V."/>
            <person name="Hibbett D.S."/>
            <person name="Martin F."/>
        </authorList>
    </citation>
    <scope>NUCLEOTIDE SEQUENCE [LARGE SCALE GENOMIC DNA]</scope>
    <source>
        <strain evidence="2">Foug A</strain>
    </source>
</reference>
<sequence>MLSEKSLCPGCQQRDRNVAALEHCTKSTLRPGAQATGGSVQVTLALDLGHEGPATVVYFFPSRNAYRLGNTLRQCIRNCGTIKERGVIYIKSHAL</sequence>
<gene>
    <name evidence="1" type="ORF">SCLCIDRAFT_1208468</name>
</gene>
<dbReference type="InParanoid" id="A0A0C3AVR6"/>
<protein>
    <submittedName>
        <fullName evidence="1">Uncharacterized protein</fullName>
    </submittedName>
</protein>
<dbReference type="EMBL" id="KN822007">
    <property type="protein sequence ID" value="KIM69052.1"/>
    <property type="molecule type" value="Genomic_DNA"/>
</dbReference>
<accession>A0A0C3AVR6</accession>
<evidence type="ECO:0000313" key="2">
    <source>
        <dbReference type="Proteomes" id="UP000053989"/>
    </source>
</evidence>